<feature type="region of interest" description="Disordered" evidence="1">
    <location>
        <begin position="210"/>
        <end position="242"/>
    </location>
</feature>
<dbReference type="EMBL" id="BKCJ010001792">
    <property type="protein sequence ID" value="GEU44051.1"/>
    <property type="molecule type" value="Genomic_DNA"/>
</dbReference>
<protein>
    <submittedName>
        <fullName evidence="2">Zinc finger, CCHC-type</fullName>
    </submittedName>
</protein>
<gene>
    <name evidence="2" type="ORF">Tci_016029</name>
</gene>
<organism evidence="2">
    <name type="scientific">Tanacetum cinerariifolium</name>
    <name type="common">Dalmatian daisy</name>
    <name type="synonym">Chrysanthemum cinerariifolium</name>
    <dbReference type="NCBI Taxonomy" id="118510"/>
    <lineage>
        <taxon>Eukaryota</taxon>
        <taxon>Viridiplantae</taxon>
        <taxon>Streptophyta</taxon>
        <taxon>Embryophyta</taxon>
        <taxon>Tracheophyta</taxon>
        <taxon>Spermatophyta</taxon>
        <taxon>Magnoliopsida</taxon>
        <taxon>eudicotyledons</taxon>
        <taxon>Gunneridae</taxon>
        <taxon>Pentapetalae</taxon>
        <taxon>asterids</taxon>
        <taxon>campanulids</taxon>
        <taxon>Asterales</taxon>
        <taxon>Asteraceae</taxon>
        <taxon>Asteroideae</taxon>
        <taxon>Anthemideae</taxon>
        <taxon>Anthemidinae</taxon>
        <taxon>Tanacetum</taxon>
    </lineage>
</organism>
<proteinExistence type="predicted"/>
<name>A0A6L2K3Q8_TANCI</name>
<accession>A0A6L2K3Q8</accession>
<comment type="caution">
    <text evidence="2">The sequence shown here is derived from an EMBL/GenBank/DDBJ whole genome shotgun (WGS) entry which is preliminary data.</text>
</comment>
<dbReference type="PANTHER" id="PTHR33223:SF11">
    <property type="entry name" value="ELEMENT PROTEIN, PUTATIVE-RELATED"/>
    <property type="match status" value="1"/>
</dbReference>
<evidence type="ECO:0000313" key="2">
    <source>
        <dbReference type="EMBL" id="GEU44051.1"/>
    </source>
</evidence>
<dbReference type="PANTHER" id="PTHR33223">
    <property type="entry name" value="CCHC-TYPE DOMAIN-CONTAINING PROTEIN"/>
    <property type="match status" value="1"/>
</dbReference>
<evidence type="ECO:0000256" key="1">
    <source>
        <dbReference type="SAM" id="MobiDB-lite"/>
    </source>
</evidence>
<dbReference type="AlphaFoldDB" id="A0A6L2K3Q8"/>
<reference evidence="2" key="1">
    <citation type="journal article" date="2019" name="Sci. Rep.">
        <title>Draft genome of Tanacetum cinerariifolium, the natural source of mosquito coil.</title>
        <authorList>
            <person name="Yamashiro T."/>
            <person name="Shiraishi A."/>
            <person name="Satake H."/>
            <person name="Nakayama K."/>
        </authorList>
    </citation>
    <scope>NUCLEOTIDE SEQUENCE</scope>
</reference>
<sequence>MGDKNPIRTLGDYFKPRHEGYKNTIELLEENNVVPLRSDTIRLVQNGCSFHGLRSEDPNQHLKYFLKLVDSLDLNGDKRERTRLCLFQFSLRDQASNWLKRLPAGSISTLEDLTTRLVSNFMAFQDARLSKFEADFKQQQSEMTKKIDTVLKAITDRIIGALPSNTVKNLNLNVNYTTLVLSTCSYPTDDPQCLTRIYCLIKAITIYPKQPSKPHDDKSEVEEREERRNPKNIDTTPPSPPNPLISFIKEKVRKLNSFLESSGLVPQSPDIEFVCTKGDNEDVMFIEIIRKYDGSHKEGPEDKGNAKIKGLEVGYFDTFSTRSELAYHKLSQVVLGKPYVEISNMTHDPPKGVVRFTNETDEIAYKMPYKIEQYNLLPDLEKEHTKSVYLKNEEDKIRGVKYTMSKILGFYKECLELKPEYLTGVADEEEVT</sequence>